<evidence type="ECO:0000256" key="1">
    <source>
        <dbReference type="ARBA" id="ARBA00001966"/>
    </source>
</evidence>
<evidence type="ECO:0000256" key="12">
    <source>
        <dbReference type="ARBA" id="ARBA00023211"/>
    </source>
</evidence>
<dbReference type="PANTHER" id="PTHR36531:SF6">
    <property type="entry name" value="DNA REPLICATION ATP-DEPENDENT HELICASE_NUCLEASE DNA2"/>
    <property type="match status" value="1"/>
</dbReference>
<dbReference type="CDD" id="cd09637">
    <property type="entry name" value="Cas4_I-A_I-B_I-C_I-D_II-B"/>
    <property type="match status" value="1"/>
</dbReference>
<keyword evidence="16" id="KW-1185">Reference proteome</keyword>
<dbReference type="EMBL" id="CP042997">
    <property type="protein sequence ID" value="QEH32078.1"/>
    <property type="molecule type" value="Genomic_DNA"/>
</dbReference>
<proteinExistence type="inferred from homology"/>
<evidence type="ECO:0000313" key="15">
    <source>
        <dbReference type="EMBL" id="QEH32078.1"/>
    </source>
</evidence>
<dbReference type="KEGG" id="agv:OJF2_05470"/>
<dbReference type="EC" id="3.1.12.1" evidence="3 13"/>
<dbReference type="InterPro" id="IPR011604">
    <property type="entry name" value="PDDEXK-like_dom_sf"/>
</dbReference>
<dbReference type="GO" id="GO:0051607">
    <property type="term" value="P:defense response to virus"/>
    <property type="evidence" value="ECO:0007669"/>
    <property type="project" value="UniProtKB-KW"/>
</dbReference>
<evidence type="ECO:0000256" key="7">
    <source>
        <dbReference type="ARBA" id="ARBA00022801"/>
    </source>
</evidence>
<keyword evidence="12 13" id="KW-0464">Manganese</keyword>
<dbReference type="GO" id="GO:0004527">
    <property type="term" value="F:exonuclease activity"/>
    <property type="evidence" value="ECO:0007669"/>
    <property type="project" value="UniProtKB-KW"/>
</dbReference>
<evidence type="ECO:0000259" key="14">
    <source>
        <dbReference type="Pfam" id="PF01930"/>
    </source>
</evidence>
<gene>
    <name evidence="15" type="ORF">OJF2_05470</name>
</gene>
<keyword evidence="7 13" id="KW-0378">Hydrolase</keyword>
<evidence type="ECO:0000256" key="13">
    <source>
        <dbReference type="RuleBase" id="RU365022"/>
    </source>
</evidence>
<evidence type="ECO:0000256" key="10">
    <source>
        <dbReference type="ARBA" id="ARBA00023014"/>
    </source>
</evidence>
<evidence type="ECO:0000256" key="2">
    <source>
        <dbReference type="ARBA" id="ARBA00009189"/>
    </source>
</evidence>
<evidence type="ECO:0000256" key="11">
    <source>
        <dbReference type="ARBA" id="ARBA00023118"/>
    </source>
</evidence>
<dbReference type="Gene3D" id="3.90.320.10">
    <property type="match status" value="1"/>
</dbReference>
<name>A0A5B9VUZ4_9BACT</name>
<dbReference type="PANTHER" id="PTHR36531">
    <property type="entry name" value="CRISPR-ASSOCIATED EXONUCLEASE CAS4"/>
    <property type="match status" value="1"/>
</dbReference>
<dbReference type="InterPro" id="IPR013343">
    <property type="entry name" value="CRISPR-assoc_prot_Cas4"/>
</dbReference>
<comment type="similarity">
    <text evidence="2 13">Belongs to the CRISPR-associated exonuclease Cas4 family.</text>
</comment>
<reference evidence="15 16" key="1">
    <citation type="submission" date="2019-08" db="EMBL/GenBank/DDBJ databases">
        <title>Deep-cultivation of Planctomycetes and their phenomic and genomic characterization uncovers novel biology.</title>
        <authorList>
            <person name="Wiegand S."/>
            <person name="Jogler M."/>
            <person name="Boedeker C."/>
            <person name="Pinto D."/>
            <person name="Vollmers J."/>
            <person name="Rivas-Marin E."/>
            <person name="Kohn T."/>
            <person name="Peeters S.H."/>
            <person name="Heuer A."/>
            <person name="Rast P."/>
            <person name="Oberbeckmann S."/>
            <person name="Bunk B."/>
            <person name="Jeske O."/>
            <person name="Meyerdierks A."/>
            <person name="Storesund J.E."/>
            <person name="Kallscheuer N."/>
            <person name="Luecker S."/>
            <person name="Lage O.M."/>
            <person name="Pohl T."/>
            <person name="Merkel B.J."/>
            <person name="Hornburger P."/>
            <person name="Mueller R.-W."/>
            <person name="Bruemmer F."/>
            <person name="Labrenz M."/>
            <person name="Spormann A.M."/>
            <person name="Op den Camp H."/>
            <person name="Overmann J."/>
            <person name="Amann R."/>
            <person name="Jetten M.S.M."/>
            <person name="Mascher T."/>
            <person name="Medema M.H."/>
            <person name="Devos D.P."/>
            <person name="Kaster A.-K."/>
            <person name="Ovreas L."/>
            <person name="Rohde M."/>
            <person name="Galperin M.Y."/>
            <person name="Jogler C."/>
        </authorList>
    </citation>
    <scope>NUCLEOTIDE SEQUENCE [LARGE SCALE GENOMIC DNA]</scope>
    <source>
        <strain evidence="15 16">OJF2</strain>
    </source>
</reference>
<organism evidence="15 16">
    <name type="scientific">Aquisphaera giovannonii</name>
    <dbReference type="NCBI Taxonomy" id="406548"/>
    <lineage>
        <taxon>Bacteria</taxon>
        <taxon>Pseudomonadati</taxon>
        <taxon>Planctomycetota</taxon>
        <taxon>Planctomycetia</taxon>
        <taxon>Isosphaerales</taxon>
        <taxon>Isosphaeraceae</taxon>
        <taxon>Aquisphaera</taxon>
    </lineage>
</organism>
<comment type="cofactor">
    <cofactor evidence="1">
        <name>[4Fe-4S] cluster</name>
        <dbReference type="ChEBI" id="CHEBI:49883"/>
    </cofactor>
</comment>
<keyword evidence="5 13" id="KW-0540">Nuclease</keyword>
<dbReference type="Pfam" id="PF01930">
    <property type="entry name" value="Cas_Cas4"/>
    <property type="match status" value="1"/>
</dbReference>
<comment type="function">
    <text evidence="13">CRISPR (clustered regularly interspaced short palindromic repeat) is an adaptive immune system that provides protection against mobile genetic elements (viruses, transposable elements and conjugative plasmids). CRISPR clusters contain sequences complementary to antecedent mobile elements and target invading nucleic acids. CRISPR clusters are transcribed and processed into CRISPR RNA (crRNA).</text>
</comment>
<comment type="cofactor">
    <cofactor evidence="13">
        <name>Mg(2+)</name>
        <dbReference type="ChEBI" id="CHEBI:18420"/>
    </cofactor>
    <cofactor evidence="13">
        <name>Mn(2+)</name>
        <dbReference type="ChEBI" id="CHEBI:29035"/>
    </cofactor>
    <text evidence="13">Mg(2+) or Mn(2+) required for ssDNA cleavage activity.</text>
</comment>
<dbReference type="RefSeq" id="WP_148590996.1">
    <property type="nucleotide sequence ID" value="NZ_CP042997.1"/>
</dbReference>
<evidence type="ECO:0000256" key="6">
    <source>
        <dbReference type="ARBA" id="ARBA00022723"/>
    </source>
</evidence>
<feature type="domain" description="DUF83" evidence="14">
    <location>
        <begin position="12"/>
        <end position="188"/>
    </location>
</feature>
<comment type="cofactor">
    <cofactor evidence="13">
        <name>iron-sulfur cluster</name>
        <dbReference type="ChEBI" id="CHEBI:30408"/>
    </cofactor>
</comment>
<dbReference type="GO" id="GO:0051536">
    <property type="term" value="F:iron-sulfur cluster binding"/>
    <property type="evidence" value="ECO:0007669"/>
    <property type="project" value="UniProtKB-KW"/>
</dbReference>
<dbReference type="InterPro" id="IPR022765">
    <property type="entry name" value="Dna2/Cas4_DUF83"/>
</dbReference>
<sequence>MPYAESDLLPISALQHLLYCDRQCALIHLERLWAENRFTAEGAILHRKAHGGRPESRPSGRTTRALPVRSFALGLFGVTDVVRWDPAAGGEAVPVEYKRGRPKKGDCDRVQLCAQALCLEEMLGRPLGRGEIFYGRVRRRVAVGFTPELRRATVEAAARLHDLIGSGRTPQAVPGRKCDRCSLRDLCLPRLGPAAGSARRHFDRSLDALLAGEGPTD</sequence>
<dbReference type="OrthoDB" id="9781776at2"/>
<keyword evidence="8 13" id="KW-0269">Exonuclease</keyword>
<dbReference type="AlphaFoldDB" id="A0A5B9VUZ4"/>
<evidence type="ECO:0000256" key="8">
    <source>
        <dbReference type="ARBA" id="ARBA00022839"/>
    </source>
</evidence>
<accession>A0A5B9VUZ4</accession>
<evidence type="ECO:0000256" key="5">
    <source>
        <dbReference type="ARBA" id="ARBA00022722"/>
    </source>
</evidence>
<evidence type="ECO:0000313" key="16">
    <source>
        <dbReference type="Proteomes" id="UP000324233"/>
    </source>
</evidence>
<evidence type="ECO:0000256" key="4">
    <source>
        <dbReference type="ARBA" id="ARBA00020049"/>
    </source>
</evidence>
<keyword evidence="6 13" id="KW-0479">Metal-binding</keyword>
<dbReference type="GO" id="GO:0046872">
    <property type="term" value="F:metal ion binding"/>
    <property type="evidence" value="ECO:0007669"/>
    <property type="project" value="UniProtKB-KW"/>
</dbReference>
<dbReference type="NCBIfam" id="TIGR00372">
    <property type="entry name" value="cas4"/>
    <property type="match status" value="1"/>
</dbReference>
<keyword evidence="9 13" id="KW-0408">Iron</keyword>
<evidence type="ECO:0000256" key="9">
    <source>
        <dbReference type="ARBA" id="ARBA00023004"/>
    </source>
</evidence>
<keyword evidence="10 13" id="KW-0411">Iron-sulfur</keyword>
<dbReference type="Proteomes" id="UP000324233">
    <property type="component" value="Chromosome"/>
</dbReference>
<evidence type="ECO:0000256" key="3">
    <source>
        <dbReference type="ARBA" id="ARBA00012768"/>
    </source>
</evidence>
<dbReference type="InterPro" id="IPR051827">
    <property type="entry name" value="Cas4_exonuclease"/>
</dbReference>
<keyword evidence="11 13" id="KW-0051">Antiviral defense</keyword>
<protein>
    <recommendedName>
        <fullName evidence="4 13">CRISPR-associated exonuclease Cas4</fullName>
        <ecNumber evidence="3 13">3.1.12.1</ecNumber>
    </recommendedName>
</protein>